<sequence length="132" mass="14074">MTAITLKYSANPSLYLSVDSKGRLAFSDNPSIWNTNHPVTGDEFENVTLQLNSPGNTFDKRYLSCPPTPVSGNPFLMLPDATDAARLSQVGPNIGGFPVIVNGLTNAFLNRTDENDAVVGSDGSQGFIVTPI</sequence>
<gene>
    <name evidence="1" type="ORF">D5R55_13925</name>
</gene>
<organism evidence="1 2">
    <name type="scientific">Burkholderia cenocepacia</name>
    <dbReference type="NCBI Taxonomy" id="95486"/>
    <lineage>
        <taxon>Bacteria</taxon>
        <taxon>Pseudomonadati</taxon>
        <taxon>Pseudomonadota</taxon>
        <taxon>Betaproteobacteria</taxon>
        <taxon>Burkholderiales</taxon>
        <taxon>Burkholderiaceae</taxon>
        <taxon>Burkholderia</taxon>
        <taxon>Burkholderia cepacia complex</taxon>
    </lineage>
</organism>
<name>A0A3S9N8M1_9BURK</name>
<proteinExistence type="predicted"/>
<dbReference type="Proteomes" id="UP000277191">
    <property type="component" value="Chromosome 1"/>
</dbReference>
<evidence type="ECO:0000313" key="1">
    <source>
        <dbReference type="EMBL" id="AZQ52018.1"/>
    </source>
</evidence>
<protein>
    <submittedName>
        <fullName evidence="1">Uncharacterized protein</fullName>
    </submittedName>
</protein>
<dbReference type="AlphaFoldDB" id="A0A3S9N8M1"/>
<dbReference type="EMBL" id="CP034545">
    <property type="protein sequence ID" value="AZQ52018.1"/>
    <property type="molecule type" value="Genomic_DNA"/>
</dbReference>
<evidence type="ECO:0000313" key="2">
    <source>
        <dbReference type="Proteomes" id="UP000277191"/>
    </source>
</evidence>
<reference evidence="1 2" key="1">
    <citation type="submission" date="2018-12" db="EMBL/GenBank/DDBJ databases">
        <title>Cadmium resistance mechanism in endophytic bacteria Burkholderia cenocepacia YG-3.</title>
        <authorList>
            <person name="Zhang X."/>
            <person name="Wang X."/>
            <person name="Zhu Y."/>
        </authorList>
    </citation>
    <scope>NUCLEOTIDE SEQUENCE [LARGE SCALE GENOMIC DNA]</scope>
    <source>
        <strain evidence="1 2">YG-3</strain>
    </source>
</reference>
<accession>A0A3S9N8M1</accession>
<dbReference type="RefSeq" id="WP_126362904.1">
    <property type="nucleotide sequence ID" value="NZ_CP034545.1"/>
</dbReference>